<organism evidence="1 2">
    <name type="scientific">Brachybacterium nesterenkovii</name>
    <dbReference type="NCBI Taxonomy" id="47847"/>
    <lineage>
        <taxon>Bacteria</taxon>
        <taxon>Bacillati</taxon>
        <taxon>Actinomycetota</taxon>
        <taxon>Actinomycetes</taxon>
        <taxon>Micrococcales</taxon>
        <taxon>Dermabacteraceae</taxon>
        <taxon>Brachybacterium</taxon>
    </lineage>
</organism>
<keyword evidence="2" id="KW-1185">Reference proteome</keyword>
<reference evidence="1 2" key="1">
    <citation type="submission" date="2017-02" db="EMBL/GenBank/DDBJ databases">
        <authorList>
            <person name="Peterson S.W."/>
        </authorList>
    </citation>
    <scope>NUCLEOTIDE SEQUENCE [LARGE SCALE GENOMIC DNA]</scope>
    <source>
        <strain evidence="1 2">CIP104813</strain>
    </source>
</reference>
<dbReference type="Proteomes" id="UP000195981">
    <property type="component" value="Unassembled WGS sequence"/>
</dbReference>
<dbReference type="EMBL" id="FWFG01000064">
    <property type="protein sequence ID" value="SLM91877.1"/>
    <property type="molecule type" value="Genomic_DNA"/>
</dbReference>
<proteinExistence type="predicted"/>
<evidence type="ECO:0000313" key="2">
    <source>
        <dbReference type="Proteomes" id="UP000195981"/>
    </source>
</evidence>
<sequence>MVAARARPRLWAPGGLLCRPTRSQVLSHSCTDSAGRLVWGLQEATSFPAPPRFKGEHGAHPS</sequence>
<dbReference type="AlphaFoldDB" id="A0A1X6X0J9"/>
<protein>
    <submittedName>
        <fullName evidence="1">Uncharacterized protein</fullName>
    </submittedName>
</protein>
<name>A0A1X6X0J9_9MICO</name>
<gene>
    <name evidence="1" type="ORF">FM110_07150</name>
</gene>
<accession>A0A1X6X0J9</accession>
<evidence type="ECO:0000313" key="1">
    <source>
        <dbReference type="EMBL" id="SLM91877.1"/>
    </source>
</evidence>